<evidence type="ECO:0000256" key="1">
    <source>
        <dbReference type="ARBA" id="ARBA00004245"/>
    </source>
</evidence>
<organism evidence="10">
    <name type="scientific">Amphimedon queenslandica</name>
    <name type="common">Sponge</name>
    <dbReference type="NCBI Taxonomy" id="400682"/>
    <lineage>
        <taxon>Eukaryota</taxon>
        <taxon>Metazoa</taxon>
        <taxon>Porifera</taxon>
        <taxon>Demospongiae</taxon>
        <taxon>Heteroscleromorpha</taxon>
        <taxon>Haplosclerida</taxon>
        <taxon>Niphatidae</taxon>
        <taxon>Amphimedon</taxon>
    </lineage>
</organism>
<dbReference type="GO" id="GO:0051015">
    <property type="term" value="F:actin filament binding"/>
    <property type="evidence" value="ECO:0007669"/>
    <property type="project" value="TreeGrafter"/>
</dbReference>
<dbReference type="PROSITE" id="PS51263">
    <property type="entry name" value="ADF_H"/>
    <property type="match status" value="1"/>
</dbReference>
<proteinExistence type="inferred from homology"/>
<evidence type="ECO:0000256" key="8">
    <source>
        <dbReference type="ARBA" id="ARBA00068121"/>
    </source>
</evidence>
<dbReference type="STRING" id="400682.A0A1X7VWH7"/>
<dbReference type="Pfam" id="PF00241">
    <property type="entry name" value="Cofilin_ADF"/>
    <property type="match status" value="1"/>
</dbReference>
<comment type="similarity">
    <text evidence="5">Belongs to the actin-binding proteins ADF family. Coactosin subfamily.</text>
</comment>
<evidence type="ECO:0000256" key="3">
    <source>
        <dbReference type="ARBA" id="ARBA00023203"/>
    </source>
</evidence>
<dbReference type="FunFam" id="3.40.20.10:FF:000018">
    <property type="entry name" value="Coactosin-like 1"/>
    <property type="match status" value="1"/>
</dbReference>
<dbReference type="PANTHER" id="PTHR10829:SF29">
    <property type="entry name" value="COACTOSIN-LIKE PROTEIN"/>
    <property type="match status" value="1"/>
</dbReference>
<evidence type="ECO:0000256" key="6">
    <source>
        <dbReference type="ARBA" id="ARBA00058385"/>
    </source>
</evidence>
<dbReference type="Gene3D" id="3.40.20.10">
    <property type="entry name" value="Severin"/>
    <property type="match status" value="1"/>
</dbReference>
<keyword evidence="2" id="KW-0963">Cytoplasm</keyword>
<dbReference type="GO" id="GO:0030864">
    <property type="term" value="C:cortical actin cytoskeleton"/>
    <property type="evidence" value="ECO:0007669"/>
    <property type="project" value="TreeGrafter"/>
</dbReference>
<dbReference type="CDD" id="cd11282">
    <property type="entry name" value="ADF_coactosin_like"/>
    <property type="match status" value="1"/>
</dbReference>
<dbReference type="OrthoDB" id="20822at2759"/>
<keyword evidence="4" id="KW-0206">Cytoskeleton</keyword>
<dbReference type="InParanoid" id="A0A1X7VWH7"/>
<evidence type="ECO:0000256" key="2">
    <source>
        <dbReference type="ARBA" id="ARBA00022490"/>
    </source>
</evidence>
<dbReference type="PANTHER" id="PTHR10829">
    <property type="entry name" value="CORTACTIN AND DREBRIN"/>
    <property type="match status" value="1"/>
</dbReference>
<dbReference type="GO" id="GO:0030833">
    <property type="term" value="P:regulation of actin filament polymerization"/>
    <property type="evidence" value="ECO:0007669"/>
    <property type="project" value="TreeGrafter"/>
</dbReference>
<feature type="domain" description="ADF-H" evidence="9">
    <location>
        <begin position="51"/>
        <end position="179"/>
    </location>
</feature>
<dbReference type="EnsemblMetazoa" id="Aqu2.1.44221_001">
    <property type="protein sequence ID" value="Aqu2.1.44221_001"/>
    <property type="gene ID" value="Aqu2.1.44221"/>
</dbReference>
<dbReference type="eggNOG" id="KOG3655">
    <property type="taxonomic scope" value="Eukaryota"/>
</dbReference>
<evidence type="ECO:0000259" key="9">
    <source>
        <dbReference type="PROSITE" id="PS51263"/>
    </source>
</evidence>
<keyword evidence="3" id="KW-0009">Actin-binding</keyword>
<reference evidence="10" key="1">
    <citation type="submission" date="2017-05" db="UniProtKB">
        <authorList>
            <consortium name="EnsemblMetazoa"/>
        </authorList>
    </citation>
    <scope>IDENTIFICATION</scope>
</reference>
<dbReference type="InterPro" id="IPR029006">
    <property type="entry name" value="ADF-H/Gelsolin-like_dom_sf"/>
</dbReference>
<evidence type="ECO:0000256" key="5">
    <source>
        <dbReference type="ARBA" id="ARBA00038052"/>
    </source>
</evidence>
<dbReference type="GO" id="GO:0005884">
    <property type="term" value="C:actin filament"/>
    <property type="evidence" value="ECO:0007669"/>
    <property type="project" value="TreeGrafter"/>
</dbReference>
<dbReference type="SUPFAM" id="SSF55753">
    <property type="entry name" value="Actin depolymerizing proteins"/>
    <property type="match status" value="1"/>
</dbReference>
<dbReference type="InterPro" id="IPR002108">
    <property type="entry name" value="ADF-H"/>
</dbReference>
<comment type="subunit">
    <text evidence="7">Interacts with 5-lipoxygenase (ALOX5/5LO) in a calcium-independent manner. Binds to F-actin with a stoichiometry of 1:2.</text>
</comment>
<comment type="subcellular location">
    <subcellularLocation>
        <location evidence="1">Cytoplasm</location>
        <location evidence="1">Cytoskeleton</location>
    </subcellularLocation>
</comment>
<accession>A0A1X7VWH7</accession>
<dbReference type="SMART" id="SM00102">
    <property type="entry name" value="ADF"/>
    <property type="match status" value="1"/>
</dbReference>
<evidence type="ECO:0000256" key="4">
    <source>
        <dbReference type="ARBA" id="ARBA00023212"/>
    </source>
</evidence>
<protein>
    <recommendedName>
        <fullName evidence="8">Coactosin-like protein</fullName>
    </recommendedName>
</protein>
<evidence type="ECO:0000313" key="10">
    <source>
        <dbReference type="EnsemblMetazoa" id="Aqu2.1.44221_001"/>
    </source>
</evidence>
<dbReference type="GO" id="GO:0030427">
    <property type="term" value="C:site of polarized growth"/>
    <property type="evidence" value="ECO:0007669"/>
    <property type="project" value="TreeGrafter"/>
</dbReference>
<dbReference type="AlphaFoldDB" id="A0A1X7VWH7"/>
<name>A0A1X7VWH7_AMPQE</name>
<comment type="function">
    <text evidence="6">Binds to F-actin in a calcium-independent manner. Has no direct effect on actin depolymerization. Acts as a chaperone for ALOX5 (5LO), influencing both its stability and activity in leukotrienes synthesis.</text>
</comment>
<sequence>SAHAQTNQPITAVYLKTTLVGLPPPFARSISLSLLCDPLSFSNRVQKMALFREVAKEDMQAAYEEVRNDGNETNWACYKYEGKSLVEGGTGAEYSDLLELLGDDDRAYCYVRFETGDEMSRRAKFAFITWIGPAVGALKKAAVSTDKAFVKELWPNFGKEILADEKKEIQYDTVKNILEKASGAAYGTGK</sequence>
<evidence type="ECO:0000256" key="7">
    <source>
        <dbReference type="ARBA" id="ARBA00062335"/>
    </source>
</evidence>